<evidence type="ECO:0000256" key="9">
    <source>
        <dbReference type="SAM" id="Phobius"/>
    </source>
</evidence>
<dbReference type="EMBL" id="RJUL01000002">
    <property type="protein sequence ID" value="ROQ30021.1"/>
    <property type="molecule type" value="Genomic_DNA"/>
</dbReference>
<feature type="transmembrane region" description="Helical" evidence="9">
    <location>
        <begin position="350"/>
        <end position="367"/>
    </location>
</feature>
<gene>
    <name evidence="10" type="ORF">EDC28_102411</name>
</gene>
<dbReference type="PRINTS" id="PR00166">
    <property type="entry name" value="AROAAPRMEASE"/>
</dbReference>
<evidence type="ECO:0000256" key="1">
    <source>
        <dbReference type="ARBA" id="ARBA00004429"/>
    </source>
</evidence>
<evidence type="ECO:0000256" key="2">
    <source>
        <dbReference type="ARBA" id="ARBA00022448"/>
    </source>
</evidence>
<keyword evidence="11" id="KW-1185">Reference proteome</keyword>
<keyword evidence="6" id="KW-0029">Amino-acid transport</keyword>
<accession>A0A3N1PSC8</accession>
<evidence type="ECO:0000256" key="6">
    <source>
        <dbReference type="ARBA" id="ARBA00022970"/>
    </source>
</evidence>
<dbReference type="Gene3D" id="1.20.1740.10">
    <property type="entry name" value="Amino acid/polyamine transporter I"/>
    <property type="match status" value="1"/>
</dbReference>
<feature type="transmembrane region" description="Helical" evidence="9">
    <location>
        <begin position="32"/>
        <end position="51"/>
    </location>
</feature>
<dbReference type="InterPro" id="IPR013059">
    <property type="entry name" value="Trp_tyr_transpt"/>
</dbReference>
<dbReference type="STRING" id="584787.GCA_001247655_00574"/>
<dbReference type="AlphaFoldDB" id="A0A3N1PSC8"/>
<protein>
    <submittedName>
        <fullName evidence="10">Tyrosine-specific transport protein</fullName>
    </submittedName>
</protein>
<keyword evidence="7 9" id="KW-1133">Transmembrane helix</keyword>
<dbReference type="RefSeq" id="WP_170164032.1">
    <property type="nucleotide sequence ID" value="NZ_JBLXAC010000005.1"/>
</dbReference>
<evidence type="ECO:0000256" key="3">
    <source>
        <dbReference type="ARBA" id="ARBA00022475"/>
    </source>
</evidence>
<feature type="transmembrane region" description="Helical" evidence="9">
    <location>
        <begin position="267"/>
        <end position="288"/>
    </location>
</feature>
<dbReference type="GO" id="GO:0015173">
    <property type="term" value="F:aromatic amino acid transmembrane transporter activity"/>
    <property type="evidence" value="ECO:0007669"/>
    <property type="project" value="InterPro"/>
</dbReference>
<feature type="transmembrane region" description="Helical" evidence="9">
    <location>
        <begin position="80"/>
        <end position="98"/>
    </location>
</feature>
<evidence type="ECO:0000256" key="5">
    <source>
        <dbReference type="ARBA" id="ARBA00022692"/>
    </source>
</evidence>
<keyword evidence="2" id="KW-0813">Transport</keyword>
<dbReference type="Pfam" id="PF03222">
    <property type="entry name" value="Trp_Tyr_perm"/>
    <property type="match status" value="1"/>
</dbReference>
<dbReference type="PANTHER" id="PTHR46997:SF2">
    <property type="entry name" value="TYROSINE-SPECIFIC TRANSPORT SYSTEM"/>
    <property type="match status" value="1"/>
</dbReference>
<feature type="transmembrane region" description="Helical" evidence="9">
    <location>
        <begin position="7"/>
        <end position="26"/>
    </location>
</feature>
<evidence type="ECO:0000256" key="8">
    <source>
        <dbReference type="ARBA" id="ARBA00023136"/>
    </source>
</evidence>
<feature type="transmembrane region" description="Helical" evidence="9">
    <location>
        <begin position="300"/>
        <end position="316"/>
    </location>
</feature>
<organism evidence="10 11">
    <name type="scientific">Gallaecimonas pentaromativorans</name>
    <dbReference type="NCBI Taxonomy" id="584787"/>
    <lineage>
        <taxon>Bacteria</taxon>
        <taxon>Pseudomonadati</taxon>
        <taxon>Pseudomonadota</taxon>
        <taxon>Gammaproteobacteria</taxon>
        <taxon>Enterobacterales</taxon>
        <taxon>Gallaecimonadaceae</taxon>
        <taxon>Gallaecimonas</taxon>
    </lineage>
</organism>
<feature type="transmembrane region" description="Helical" evidence="9">
    <location>
        <begin position="206"/>
        <end position="225"/>
    </location>
</feature>
<proteinExistence type="predicted"/>
<dbReference type="PANTHER" id="PTHR46997">
    <property type="entry name" value="LOW AFFINITY TRYPTOPHAN PERMEASE-RELATED"/>
    <property type="match status" value="1"/>
</dbReference>
<evidence type="ECO:0000256" key="4">
    <source>
        <dbReference type="ARBA" id="ARBA00022519"/>
    </source>
</evidence>
<keyword evidence="3" id="KW-1003">Cell membrane</keyword>
<evidence type="ECO:0000256" key="7">
    <source>
        <dbReference type="ARBA" id="ARBA00022989"/>
    </source>
</evidence>
<comment type="caution">
    <text evidence="10">The sequence shown here is derived from an EMBL/GenBank/DDBJ whole genome shotgun (WGS) entry which is preliminary data.</text>
</comment>
<feature type="transmembrane region" description="Helical" evidence="9">
    <location>
        <begin position="141"/>
        <end position="161"/>
    </location>
</feature>
<keyword evidence="4" id="KW-0997">Cell inner membrane</keyword>
<sequence length="368" mass="38112">MNKTLGSALIVAGTTIGAGMLALPLATAKLGFALSSLLLVVFALLAVKAAWMMIDHCIALAGPASLDALGRKAFGPMGRVLVALAMGMLYYALMAAYVSGSASLIGASLGFGQGLAALLASLVVGLLVMFSTQVVDISNRLLFSLKMVALALVIAGLMPSIDGASLSQGGVMPLAALPIIYTAFGYHGSLPTLVNYLEKDRQKLRLAITWGTLLPLALYLVWQAVVLGSLTPEALAATDGKLEVLIGALTHQQQGWLSQCIHLFADLALATSFLGVAVGMFDFLAALFNRQSSLAGRSQTALLTFIPPLAVALFYPNAFISALGFAALALAFMALVLPAVMSLQQKRHPEGALLLVAAALVFAAQLAG</sequence>
<evidence type="ECO:0000313" key="11">
    <source>
        <dbReference type="Proteomes" id="UP000268033"/>
    </source>
</evidence>
<reference evidence="10 11" key="1">
    <citation type="submission" date="2018-11" db="EMBL/GenBank/DDBJ databases">
        <title>Genomic Encyclopedia of Type Strains, Phase IV (KMG-IV): sequencing the most valuable type-strain genomes for metagenomic binning, comparative biology and taxonomic classification.</title>
        <authorList>
            <person name="Goeker M."/>
        </authorList>
    </citation>
    <scope>NUCLEOTIDE SEQUENCE [LARGE SCALE GENOMIC DNA]</scope>
    <source>
        <strain evidence="10 11">DSM 21945</strain>
    </source>
</reference>
<feature type="transmembrane region" description="Helical" evidence="9">
    <location>
        <begin position="322"/>
        <end position="343"/>
    </location>
</feature>
<feature type="transmembrane region" description="Helical" evidence="9">
    <location>
        <begin position="104"/>
        <end position="129"/>
    </location>
</feature>
<name>A0A3N1PSC8_9GAMM</name>
<dbReference type="Proteomes" id="UP000268033">
    <property type="component" value="Unassembled WGS sequence"/>
</dbReference>
<comment type="subcellular location">
    <subcellularLocation>
        <location evidence="1">Cell inner membrane</location>
        <topology evidence="1">Multi-pass membrane protein</topology>
    </subcellularLocation>
</comment>
<keyword evidence="8 9" id="KW-0472">Membrane</keyword>
<dbReference type="InterPro" id="IPR018227">
    <property type="entry name" value="Amino_acid_transport_2"/>
</dbReference>
<dbReference type="GO" id="GO:0003333">
    <property type="term" value="P:amino acid transmembrane transport"/>
    <property type="evidence" value="ECO:0007669"/>
    <property type="project" value="InterPro"/>
</dbReference>
<keyword evidence="5 9" id="KW-0812">Transmembrane</keyword>
<evidence type="ECO:0000313" key="10">
    <source>
        <dbReference type="EMBL" id="ROQ30021.1"/>
    </source>
</evidence>
<dbReference type="GO" id="GO:0005886">
    <property type="term" value="C:plasma membrane"/>
    <property type="evidence" value="ECO:0007669"/>
    <property type="project" value="UniProtKB-SubCell"/>
</dbReference>
<feature type="transmembrane region" description="Helical" evidence="9">
    <location>
        <begin position="173"/>
        <end position="194"/>
    </location>
</feature>